<dbReference type="AlphaFoldDB" id="A0A9E7R704"/>
<dbReference type="GeneID" id="74942616"/>
<accession>A0A9E7R704</accession>
<protein>
    <submittedName>
        <fullName evidence="2">YbhB/YbcL family Raf kinase inhibitor-like protein</fullName>
    </submittedName>
</protein>
<evidence type="ECO:0000313" key="3">
    <source>
        <dbReference type="Proteomes" id="UP001057580"/>
    </source>
</evidence>
<dbReference type="EMBL" id="CP104003">
    <property type="protein sequence ID" value="UWM56473.1"/>
    <property type="molecule type" value="Genomic_DNA"/>
</dbReference>
<sequence length="157" mass="17080">MSEFELRSPAFEDGGVIPRQYGYHERNVNPPLVVEGVTPETVSLAFVVEDPDAVAPAGKVWDHWVVWNVAPAETDTRLDIPEDWDPASAGGQAGTNDYGERGYGGPNPPDREHTYLFRAYALDTTLGLSPSATKEELEDAVGGHVLETATLRGRYAP</sequence>
<evidence type="ECO:0000256" key="1">
    <source>
        <dbReference type="SAM" id="MobiDB-lite"/>
    </source>
</evidence>
<dbReference type="Proteomes" id="UP001057580">
    <property type="component" value="Chromosome"/>
</dbReference>
<dbReference type="RefSeq" id="WP_260643587.1">
    <property type="nucleotide sequence ID" value="NZ_CP104003.1"/>
</dbReference>
<proteinExistence type="predicted"/>
<keyword evidence="3" id="KW-1185">Reference proteome</keyword>
<dbReference type="PANTHER" id="PTHR30289">
    <property type="entry name" value="UNCHARACTERIZED PROTEIN YBCL-RELATED"/>
    <property type="match status" value="1"/>
</dbReference>
<evidence type="ECO:0000313" key="2">
    <source>
        <dbReference type="EMBL" id="UWM56473.1"/>
    </source>
</evidence>
<reference evidence="2" key="1">
    <citation type="submission" date="2022-09" db="EMBL/GenBank/DDBJ databases">
        <title>Diverse halophilic archaea isolated from saline environments.</title>
        <authorList>
            <person name="Cui H.-L."/>
        </authorList>
    </citation>
    <scope>NUCLEOTIDE SEQUENCE</scope>
    <source>
        <strain evidence="2">ZS-35-S2</strain>
    </source>
</reference>
<feature type="region of interest" description="Disordered" evidence="1">
    <location>
        <begin position="77"/>
        <end position="109"/>
    </location>
</feature>
<dbReference type="PANTHER" id="PTHR30289:SF1">
    <property type="entry name" value="PEBP (PHOSPHATIDYLETHANOLAMINE-BINDING PROTEIN) FAMILY PROTEIN"/>
    <property type="match status" value="1"/>
</dbReference>
<dbReference type="InterPro" id="IPR008914">
    <property type="entry name" value="PEBP"/>
</dbReference>
<dbReference type="InterPro" id="IPR036610">
    <property type="entry name" value="PEBP-like_sf"/>
</dbReference>
<dbReference type="Pfam" id="PF01161">
    <property type="entry name" value="PBP"/>
    <property type="match status" value="1"/>
</dbReference>
<dbReference type="SUPFAM" id="SSF49777">
    <property type="entry name" value="PEBP-like"/>
    <property type="match status" value="1"/>
</dbReference>
<dbReference type="InterPro" id="IPR005247">
    <property type="entry name" value="YbhB_YbcL/LppC-like"/>
</dbReference>
<dbReference type="CDD" id="cd00865">
    <property type="entry name" value="PEBP_bact_arch"/>
    <property type="match status" value="1"/>
</dbReference>
<name>A0A9E7R704_9EURY</name>
<gene>
    <name evidence="2" type="ORF">N0B31_09300</name>
</gene>
<organism evidence="2 3">
    <name type="scientific">Salinirubellus salinus</name>
    <dbReference type="NCBI Taxonomy" id="1364945"/>
    <lineage>
        <taxon>Archaea</taxon>
        <taxon>Methanobacteriati</taxon>
        <taxon>Methanobacteriota</taxon>
        <taxon>Stenosarchaea group</taxon>
        <taxon>Halobacteria</taxon>
        <taxon>Halobacteriales</taxon>
        <taxon>Natronomonadaceae</taxon>
        <taxon>Salinirubellus</taxon>
    </lineage>
</organism>
<dbReference type="Gene3D" id="3.90.280.10">
    <property type="entry name" value="PEBP-like"/>
    <property type="match status" value="1"/>
</dbReference>
<dbReference type="NCBIfam" id="TIGR00481">
    <property type="entry name" value="YbhB/YbcL family Raf kinase inhibitor-like protein"/>
    <property type="match status" value="1"/>
</dbReference>
<dbReference type="KEGG" id="ssai:N0B31_09300"/>